<organism evidence="1 2">
    <name type="scientific">Melastoma candidum</name>
    <dbReference type="NCBI Taxonomy" id="119954"/>
    <lineage>
        <taxon>Eukaryota</taxon>
        <taxon>Viridiplantae</taxon>
        <taxon>Streptophyta</taxon>
        <taxon>Embryophyta</taxon>
        <taxon>Tracheophyta</taxon>
        <taxon>Spermatophyta</taxon>
        <taxon>Magnoliopsida</taxon>
        <taxon>eudicotyledons</taxon>
        <taxon>Gunneridae</taxon>
        <taxon>Pentapetalae</taxon>
        <taxon>rosids</taxon>
        <taxon>malvids</taxon>
        <taxon>Myrtales</taxon>
        <taxon>Melastomataceae</taxon>
        <taxon>Melastomatoideae</taxon>
        <taxon>Melastomateae</taxon>
        <taxon>Melastoma</taxon>
    </lineage>
</organism>
<protein>
    <submittedName>
        <fullName evidence="1">Uncharacterized protein</fullName>
    </submittedName>
</protein>
<accession>A0ACB9NTG6</accession>
<reference evidence="2" key="1">
    <citation type="journal article" date="2023" name="Front. Plant Sci.">
        <title>Chromosomal-level genome assembly of Melastoma candidum provides insights into trichome evolution.</title>
        <authorList>
            <person name="Zhong Y."/>
            <person name="Wu W."/>
            <person name="Sun C."/>
            <person name="Zou P."/>
            <person name="Liu Y."/>
            <person name="Dai S."/>
            <person name="Zhou R."/>
        </authorList>
    </citation>
    <scope>NUCLEOTIDE SEQUENCE [LARGE SCALE GENOMIC DNA]</scope>
</reference>
<evidence type="ECO:0000313" key="2">
    <source>
        <dbReference type="Proteomes" id="UP001057402"/>
    </source>
</evidence>
<comment type="caution">
    <text evidence="1">The sequence shown here is derived from an EMBL/GenBank/DDBJ whole genome shotgun (WGS) entry which is preliminary data.</text>
</comment>
<keyword evidence="2" id="KW-1185">Reference proteome</keyword>
<dbReference type="Proteomes" id="UP001057402">
    <property type="component" value="Chromosome 7"/>
</dbReference>
<name>A0ACB9NTG6_9MYRT</name>
<gene>
    <name evidence="1" type="ORF">MLD38_023720</name>
</gene>
<evidence type="ECO:0000313" key="1">
    <source>
        <dbReference type="EMBL" id="KAI4338694.1"/>
    </source>
</evidence>
<dbReference type="EMBL" id="CM042886">
    <property type="protein sequence ID" value="KAI4338694.1"/>
    <property type="molecule type" value="Genomic_DNA"/>
</dbReference>
<sequence length="355" mass="38161">MESFTLLKFWRRSASPSSQPHHVTTLLASADSEDGVRGGSDAEEGADDGPFFDLQFDISGDDEDDEDLRPVDNVGASSASEGDDEREDEGVGTDGVDRCLNLVLSPRSVNGASDDSGVFVKGDLCPVFNAEDDATSPKPALFPVSLLKPSEKLRVLISGLKKPAANEKSEKGRAATEQRQNSRRLFIKFKFEEKPFASLFPRDNSSRMQDTKLTPADRDVGSPEDRGREAKMQRYLKKVKPLYIGVSKLRSSSQLRATVETQSDARGVNRSVTTADAEAGVGNEGEAGAGAKLGFGVMCRQLGKSRSASAAVTAVPSPTTASGSSRRDDSLLQQQDGIQGAILHCKRSFNESRGR</sequence>
<proteinExistence type="predicted"/>